<evidence type="ECO:0000313" key="1">
    <source>
        <dbReference type="EMBL" id="TCC90380.1"/>
    </source>
</evidence>
<dbReference type="PROSITE" id="PS51257">
    <property type="entry name" value="PROKAR_LIPOPROTEIN"/>
    <property type="match status" value="1"/>
</dbReference>
<protein>
    <recommendedName>
        <fullName evidence="3">Lipoprotein</fullName>
    </recommendedName>
</protein>
<comment type="caution">
    <text evidence="1">The sequence shown here is derived from an EMBL/GenBank/DDBJ whole genome shotgun (WGS) entry which is preliminary data.</text>
</comment>
<gene>
    <name evidence="1" type="ORF">EZ428_13980</name>
</gene>
<name>A0A4R0MTL6_9SPHI</name>
<evidence type="ECO:0008006" key="3">
    <source>
        <dbReference type="Google" id="ProtNLM"/>
    </source>
</evidence>
<evidence type="ECO:0000313" key="2">
    <source>
        <dbReference type="Proteomes" id="UP000292884"/>
    </source>
</evidence>
<dbReference type="OrthoDB" id="1098690at2"/>
<reference evidence="1 2" key="1">
    <citation type="submission" date="2019-02" db="EMBL/GenBank/DDBJ databases">
        <title>Pedobacter sp. RP-1-13 sp. nov., isolated from Arctic soil.</title>
        <authorList>
            <person name="Dahal R.H."/>
        </authorList>
    </citation>
    <scope>NUCLEOTIDE SEQUENCE [LARGE SCALE GENOMIC DNA]</scope>
    <source>
        <strain evidence="1 2">RP-1-13</strain>
    </source>
</reference>
<dbReference type="EMBL" id="SJSK01000003">
    <property type="protein sequence ID" value="TCC90380.1"/>
    <property type="molecule type" value="Genomic_DNA"/>
</dbReference>
<dbReference type="Proteomes" id="UP000292884">
    <property type="component" value="Unassembled WGS sequence"/>
</dbReference>
<keyword evidence="2" id="KW-1185">Reference proteome</keyword>
<accession>A0A4R0MTL6</accession>
<proteinExistence type="predicted"/>
<dbReference type="RefSeq" id="WP_131553781.1">
    <property type="nucleotide sequence ID" value="NZ_SJSK01000003.1"/>
</dbReference>
<dbReference type="AlphaFoldDB" id="A0A4R0MTL6"/>
<sequence>MKKQYLFYFIILLSFFGCKRDNKNIRVCNGRSIDELAWFQKIKDGTADCKFYEGTTVKLYQYKGEMVFYVWNGLSSLSVCNRLVYNCAGNIISSSWTDSDWVAFNAFTDANVGQLLYTKPKS</sequence>
<organism evidence="1 2">
    <name type="scientific">Pedobacter frigiditerrae</name>
    <dbReference type="NCBI Taxonomy" id="2530452"/>
    <lineage>
        <taxon>Bacteria</taxon>
        <taxon>Pseudomonadati</taxon>
        <taxon>Bacteroidota</taxon>
        <taxon>Sphingobacteriia</taxon>
        <taxon>Sphingobacteriales</taxon>
        <taxon>Sphingobacteriaceae</taxon>
        <taxon>Pedobacter</taxon>
    </lineage>
</organism>